<dbReference type="OrthoDB" id="2679377at2759"/>
<dbReference type="AlphaFoldDB" id="A0A9P7D6X1"/>
<dbReference type="Proteomes" id="UP000714275">
    <property type="component" value="Unassembled WGS sequence"/>
</dbReference>
<evidence type="ECO:0000313" key="2">
    <source>
        <dbReference type="EMBL" id="KAG1781664.1"/>
    </source>
</evidence>
<proteinExistence type="predicted"/>
<evidence type="ECO:0000313" key="3">
    <source>
        <dbReference type="Proteomes" id="UP000714275"/>
    </source>
</evidence>
<keyword evidence="3" id="KW-1185">Reference proteome</keyword>
<sequence length="420" mass="45270">MSSILRTFVLFIHKSLSLITGLFRSFFGLFTSRKRATQESDTPGTEGQGFFTIVQLVSSQKPKGLKPFVLPQNVVLRQLEDARCRTTQGQEMASSTNFSDPELGRCNVVNLRGSPQRSHPLIDRPELPMPSFSPPSSYTFPKLSNEYVFRSSWPPVLDSQLQPGKNSLPCDADLSTSLSSASLKVWTSSPQGKQLRSPTHPNCSYSPGAGENRFASPFGDRGSTYFAPYFKGVPSIASASDLLDFSVYASSPRVNVDYSSAIDASGDTQLREKMKFKSSTVIYDPTIREVFTLRPSYGTRTPGSGGRNFRKLVSSTPPSSSISSVSDWSPSGLFTSAGERTSSSPCTTHTRSLSVLCISSPCDLSDAEIGGDHPGSFPRVSVRPVGFPAKKSLVPDTVSCPDIPCSIVPATAGEGEAIIS</sequence>
<comment type="caution">
    <text evidence="2">The sequence shown here is derived from an EMBL/GenBank/DDBJ whole genome shotgun (WGS) entry which is preliminary data.</text>
</comment>
<reference evidence="2" key="1">
    <citation type="journal article" date="2020" name="New Phytol.">
        <title>Comparative genomics reveals dynamic genome evolution in host specialist ectomycorrhizal fungi.</title>
        <authorList>
            <person name="Lofgren L.A."/>
            <person name="Nguyen N.H."/>
            <person name="Vilgalys R."/>
            <person name="Ruytinx J."/>
            <person name="Liao H.L."/>
            <person name="Branco S."/>
            <person name="Kuo A."/>
            <person name="LaButti K."/>
            <person name="Lipzen A."/>
            <person name="Andreopoulos W."/>
            <person name="Pangilinan J."/>
            <person name="Riley R."/>
            <person name="Hundley H."/>
            <person name="Na H."/>
            <person name="Barry K."/>
            <person name="Grigoriev I.V."/>
            <person name="Stajich J.E."/>
            <person name="Kennedy P.G."/>
        </authorList>
    </citation>
    <scope>NUCLEOTIDE SEQUENCE</scope>
    <source>
        <strain evidence="2">DOB743</strain>
    </source>
</reference>
<evidence type="ECO:0000256" key="1">
    <source>
        <dbReference type="SAM" id="MobiDB-lite"/>
    </source>
</evidence>
<feature type="compositionally biased region" description="Low complexity" evidence="1">
    <location>
        <begin position="314"/>
        <end position="328"/>
    </location>
</feature>
<organism evidence="2 3">
    <name type="scientific">Suillus placidus</name>
    <dbReference type="NCBI Taxonomy" id="48579"/>
    <lineage>
        <taxon>Eukaryota</taxon>
        <taxon>Fungi</taxon>
        <taxon>Dikarya</taxon>
        <taxon>Basidiomycota</taxon>
        <taxon>Agaricomycotina</taxon>
        <taxon>Agaricomycetes</taxon>
        <taxon>Agaricomycetidae</taxon>
        <taxon>Boletales</taxon>
        <taxon>Suillineae</taxon>
        <taxon>Suillaceae</taxon>
        <taxon>Suillus</taxon>
    </lineage>
</organism>
<protein>
    <submittedName>
        <fullName evidence="2">Uncharacterized protein</fullName>
    </submittedName>
</protein>
<accession>A0A9P7D6X1</accession>
<name>A0A9P7D6X1_9AGAM</name>
<gene>
    <name evidence="2" type="ORF">EV702DRAFT_1275809</name>
</gene>
<dbReference type="EMBL" id="JABBWD010000005">
    <property type="protein sequence ID" value="KAG1781664.1"/>
    <property type="molecule type" value="Genomic_DNA"/>
</dbReference>
<feature type="region of interest" description="Disordered" evidence="1">
    <location>
        <begin position="298"/>
        <end position="328"/>
    </location>
</feature>